<evidence type="ECO:0000313" key="10">
    <source>
        <dbReference type="EMBL" id="RAI59299.1"/>
    </source>
</evidence>
<dbReference type="InterPro" id="IPR045121">
    <property type="entry name" value="CoAse"/>
</dbReference>
<dbReference type="InterPro" id="IPR015797">
    <property type="entry name" value="NUDIX_hydrolase-like_dom_sf"/>
</dbReference>
<comment type="cofactor">
    <cofactor evidence="1">
        <name>Mn(2+)</name>
        <dbReference type="ChEBI" id="CHEBI:29035"/>
    </cofactor>
</comment>
<dbReference type="EMBL" id="QLIX01000005">
    <property type="protein sequence ID" value="RAI59299.1"/>
    <property type="molecule type" value="Genomic_DNA"/>
</dbReference>
<evidence type="ECO:0000256" key="7">
    <source>
        <dbReference type="RuleBase" id="RU003476"/>
    </source>
</evidence>
<dbReference type="PRINTS" id="PR00502">
    <property type="entry name" value="NUDIXFAMILY"/>
</dbReference>
<dbReference type="Pfam" id="PF00293">
    <property type="entry name" value="NUDIX"/>
    <property type="match status" value="1"/>
</dbReference>
<evidence type="ECO:0000256" key="3">
    <source>
        <dbReference type="ARBA" id="ARBA00022723"/>
    </source>
</evidence>
<dbReference type="InterPro" id="IPR020084">
    <property type="entry name" value="NUDIX_hydrolase_CS"/>
</dbReference>
<feature type="domain" description="Nudix hydrolase" evidence="9">
    <location>
        <begin position="76"/>
        <end position="205"/>
    </location>
</feature>
<dbReference type="PANTHER" id="PTHR12992">
    <property type="entry name" value="NUDIX HYDROLASE"/>
    <property type="match status" value="1"/>
</dbReference>
<keyword evidence="6" id="KW-0464">Manganese</keyword>
<feature type="region of interest" description="Disordered" evidence="8">
    <location>
        <begin position="1"/>
        <end position="44"/>
    </location>
</feature>
<dbReference type="PROSITE" id="PS00893">
    <property type="entry name" value="NUDIX_BOX"/>
    <property type="match status" value="1"/>
</dbReference>
<dbReference type="Proteomes" id="UP000249065">
    <property type="component" value="Unassembled WGS sequence"/>
</dbReference>
<evidence type="ECO:0000256" key="8">
    <source>
        <dbReference type="SAM" id="MobiDB-lite"/>
    </source>
</evidence>
<dbReference type="PROSITE" id="PS51462">
    <property type="entry name" value="NUDIX"/>
    <property type="match status" value="1"/>
</dbReference>
<keyword evidence="3" id="KW-0479">Metal-binding</keyword>
<evidence type="ECO:0000259" key="9">
    <source>
        <dbReference type="PROSITE" id="PS51462"/>
    </source>
</evidence>
<comment type="cofactor">
    <cofactor evidence="2">
        <name>Mg(2+)</name>
        <dbReference type="ChEBI" id="CHEBI:18420"/>
    </cofactor>
</comment>
<dbReference type="PANTHER" id="PTHR12992:SF11">
    <property type="entry name" value="MITOCHONDRIAL COENZYME A DIPHOSPHATASE NUDT8"/>
    <property type="match status" value="1"/>
</dbReference>
<evidence type="ECO:0000256" key="6">
    <source>
        <dbReference type="ARBA" id="ARBA00023211"/>
    </source>
</evidence>
<name>A0A327M962_9PROT</name>
<evidence type="ECO:0000256" key="2">
    <source>
        <dbReference type="ARBA" id="ARBA00001946"/>
    </source>
</evidence>
<dbReference type="InterPro" id="IPR020476">
    <property type="entry name" value="Nudix_hydrolase"/>
</dbReference>
<dbReference type="SUPFAM" id="SSF55811">
    <property type="entry name" value="Nudix"/>
    <property type="match status" value="1"/>
</dbReference>
<evidence type="ECO:0000256" key="4">
    <source>
        <dbReference type="ARBA" id="ARBA00022801"/>
    </source>
</evidence>
<evidence type="ECO:0000256" key="5">
    <source>
        <dbReference type="ARBA" id="ARBA00022842"/>
    </source>
</evidence>
<keyword evidence="4 7" id="KW-0378">Hydrolase</keyword>
<keyword evidence="5" id="KW-0460">Magnesium</keyword>
<sequence>MAARCSASGARAPSSRSTRSARSTSRRNEAGSPGRLPGSRGVTPAEIAARLADPAALALAEPTGFDDAEDRALLPARPAAVLVPIVLHPAPTVLLTLRAARLSSHAGQVSFPGGRIEAGETPEAAAVREAAEEVGLDPRLPELLGRLPEHRTGTGFHITPVVGLVPPPLNLVPDPAEVEEPFELPLAVVLDPAAPERRTAEWKGRTRTFWVWPHERHYIWGATAAILVNLARVLRGAPARPA</sequence>
<organism evidence="10 11">
    <name type="scientific">Roseicella frigidaeris</name>
    <dbReference type="NCBI Taxonomy" id="2230885"/>
    <lineage>
        <taxon>Bacteria</taxon>
        <taxon>Pseudomonadati</taxon>
        <taxon>Pseudomonadota</taxon>
        <taxon>Alphaproteobacteria</taxon>
        <taxon>Acetobacterales</taxon>
        <taxon>Roseomonadaceae</taxon>
        <taxon>Roseicella</taxon>
    </lineage>
</organism>
<dbReference type="GO" id="GO:0046872">
    <property type="term" value="F:metal ion binding"/>
    <property type="evidence" value="ECO:0007669"/>
    <property type="project" value="UniProtKB-KW"/>
</dbReference>
<accession>A0A327M962</accession>
<evidence type="ECO:0000313" key="11">
    <source>
        <dbReference type="Proteomes" id="UP000249065"/>
    </source>
</evidence>
<dbReference type="Gene3D" id="3.90.79.10">
    <property type="entry name" value="Nucleoside Triphosphate Pyrophosphohydrolase"/>
    <property type="match status" value="1"/>
</dbReference>
<dbReference type="GO" id="GO:0010945">
    <property type="term" value="F:coenzyme A diphosphatase activity"/>
    <property type="evidence" value="ECO:0007669"/>
    <property type="project" value="InterPro"/>
</dbReference>
<dbReference type="AlphaFoldDB" id="A0A327M962"/>
<evidence type="ECO:0000256" key="1">
    <source>
        <dbReference type="ARBA" id="ARBA00001936"/>
    </source>
</evidence>
<dbReference type="CDD" id="cd03426">
    <property type="entry name" value="NUDIX_CoAse_Nudt7"/>
    <property type="match status" value="1"/>
</dbReference>
<protein>
    <submittedName>
        <fullName evidence="10">CoA pyrophosphatase</fullName>
    </submittedName>
</protein>
<dbReference type="NCBIfam" id="NF007980">
    <property type="entry name" value="PRK10707.1"/>
    <property type="match status" value="1"/>
</dbReference>
<comment type="caution">
    <text evidence="10">The sequence shown here is derived from an EMBL/GenBank/DDBJ whole genome shotgun (WGS) entry which is preliminary data.</text>
</comment>
<proteinExistence type="inferred from homology"/>
<comment type="similarity">
    <text evidence="7">Belongs to the Nudix hydrolase family.</text>
</comment>
<gene>
    <name evidence="10" type="ORF">DOO78_09735</name>
</gene>
<keyword evidence="11" id="KW-1185">Reference proteome</keyword>
<dbReference type="OrthoDB" id="9802805at2"/>
<dbReference type="InterPro" id="IPR000086">
    <property type="entry name" value="NUDIX_hydrolase_dom"/>
</dbReference>
<reference evidence="11" key="1">
    <citation type="submission" date="2018-06" db="EMBL/GenBank/DDBJ databases">
        <authorList>
            <person name="Khan S.A."/>
        </authorList>
    </citation>
    <scope>NUCLEOTIDE SEQUENCE [LARGE SCALE GENOMIC DNA]</scope>
    <source>
        <strain evidence="11">DB-1506</strain>
    </source>
</reference>
<feature type="compositionally biased region" description="Low complexity" evidence="8">
    <location>
        <begin position="1"/>
        <end position="23"/>
    </location>
</feature>